<evidence type="ECO:0000256" key="6">
    <source>
        <dbReference type="ARBA" id="ARBA00023136"/>
    </source>
</evidence>
<feature type="transmembrane region" description="Helical" evidence="7">
    <location>
        <begin position="29"/>
        <end position="52"/>
    </location>
</feature>
<proteinExistence type="predicted"/>
<dbReference type="STRING" id="243061.AWC25_04505"/>
<name>A0A1E3SQX4_9MYCO</name>
<feature type="transmembrane region" description="Helical" evidence="7">
    <location>
        <begin position="207"/>
        <end position="226"/>
    </location>
</feature>
<dbReference type="InterPro" id="IPR050171">
    <property type="entry name" value="MFS_Transporters"/>
</dbReference>
<feature type="domain" description="Major facilitator superfamily (MFS) profile" evidence="8">
    <location>
        <begin position="1"/>
        <end position="181"/>
    </location>
</feature>
<keyword evidence="10" id="KW-1185">Reference proteome</keyword>
<reference evidence="10" key="1">
    <citation type="submission" date="2016-09" db="EMBL/GenBank/DDBJ databases">
        <authorList>
            <person name="Greninger A.L."/>
            <person name="Jerome K.R."/>
            <person name="Mcnair B."/>
            <person name="Wallis C."/>
            <person name="Fang F."/>
        </authorList>
    </citation>
    <scope>NUCLEOTIDE SEQUENCE [LARGE SCALE GENOMIC DNA]</scope>
    <source>
        <strain evidence="10">BC1_M4</strain>
    </source>
</reference>
<keyword evidence="4 7" id="KW-0812">Transmembrane</keyword>
<dbReference type="EMBL" id="MIHC01000031">
    <property type="protein sequence ID" value="ODR04512.1"/>
    <property type="molecule type" value="Genomic_DNA"/>
</dbReference>
<keyword evidence="5 7" id="KW-1133">Transmembrane helix</keyword>
<dbReference type="GO" id="GO:0022857">
    <property type="term" value="F:transmembrane transporter activity"/>
    <property type="evidence" value="ECO:0007669"/>
    <property type="project" value="InterPro"/>
</dbReference>
<evidence type="ECO:0000256" key="1">
    <source>
        <dbReference type="ARBA" id="ARBA00004651"/>
    </source>
</evidence>
<evidence type="ECO:0000313" key="9">
    <source>
        <dbReference type="EMBL" id="ODR04512.1"/>
    </source>
</evidence>
<feature type="transmembrane region" description="Helical" evidence="7">
    <location>
        <begin position="267"/>
        <end position="289"/>
    </location>
</feature>
<dbReference type="PANTHER" id="PTHR23517">
    <property type="entry name" value="RESISTANCE PROTEIN MDTM, PUTATIVE-RELATED-RELATED"/>
    <property type="match status" value="1"/>
</dbReference>
<feature type="transmembrane region" description="Helical" evidence="7">
    <location>
        <begin position="64"/>
        <end position="86"/>
    </location>
</feature>
<accession>A0A1E3SQX4</accession>
<dbReference type="Proteomes" id="UP000094224">
    <property type="component" value="Unassembled WGS sequence"/>
</dbReference>
<gene>
    <name evidence="9" type="ORF">BHQ21_17380</name>
</gene>
<dbReference type="Gene3D" id="1.20.1250.20">
    <property type="entry name" value="MFS general substrate transporter like domains"/>
    <property type="match status" value="1"/>
</dbReference>
<dbReference type="PROSITE" id="PS00216">
    <property type="entry name" value="SUGAR_TRANSPORT_1"/>
    <property type="match status" value="1"/>
</dbReference>
<dbReference type="PANTHER" id="PTHR23517:SF3">
    <property type="entry name" value="INTEGRAL MEMBRANE TRANSPORT PROTEIN"/>
    <property type="match status" value="1"/>
</dbReference>
<keyword evidence="3" id="KW-1003">Cell membrane</keyword>
<feature type="transmembrane region" description="Helical" evidence="7">
    <location>
        <begin position="329"/>
        <end position="352"/>
    </location>
</feature>
<evidence type="ECO:0000256" key="4">
    <source>
        <dbReference type="ARBA" id="ARBA00022692"/>
    </source>
</evidence>
<dbReference type="SUPFAM" id="SSF103473">
    <property type="entry name" value="MFS general substrate transporter"/>
    <property type="match status" value="1"/>
</dbReference>
<keyword evidence="6 7" id="KW-0472">Membrane</keyword>
<feature type="transmembrane region" description="Helical" evidence="7">
    <location>
        <begin position="157"/>
        <end position="175"/>
    </location>
</feature>
<feature type="transmembrane region" description="Helical" evidence="7">
    <location>
        <begin position="295"/>
        <end position="317"/>
    </location>
</feature>
<dbReference type="Pfam" id="PF07690">
    <property type="entry name" value="MFS_1"/>
    <property type="match status" value="1"/>
</dbReference>
<sequence length="400" mass="40864">MVFGAIFVSCWGGNQFSPLLLMYEQRAHYSSLVVNALLGIYVLGLIPALLVAGRLSDRLGRKTLMLVGVLSTVAGSTLLTLGGVPLLAAGRLLSGVGVGIAMAVGASWLTELSRPPYDLRAGEGAGARRTVVVFGCGSATGALVAGCIAQWGPLPETLPFLIHIGCAAPFVYITARAPETRPKAATDIPLIAQLKIPGVGHGRFRRIILISAPWLFASAVIGYGYLPTQLAAAGSFGLVFATTASIIALATSALVQPFARRVHCQHCARGLIVATALLAGGLGLVTLSIAVQSIWLGIASSLVLEVGIGIGQVSGLLEVQRIATDDDLAGLTGVFYSLAYAGFLLPTAIAALAGLVPVIAVLWSIAGLAGFTCLLLALASRKHLPAPAPHGAAAAAIISA</sequence>
<evidence type="ECO:0000256" key="3">
    <source>
        <dbReference type="ARBA" id="ARBA00022475"/>
    </source>
</evidence>
<evidence type="ECO:0000256" key="7">
    <source>
        <dbReference type="SAM" id="Phobius"/>
    </source>
</evidence>
<feature type="transmembrane region" description="Helical" evidence="7">
    <location>
        <begin position="232"/>
        <end position="255"/>
    </location>
</feature>
<evidence type="ECO:0000256" key="2">
    <source>
        <dbReference type="ARBA" id="ARBA00022448"/>
    </source>
</evidence>
<dbReference type="InterPro" id="IPR005829">
    <property type="entry name" value="Sugar_transporter_CS"/>
</dbReference>
<dbReference type="InterPro" id="IPR020846">
    <property type="entry name" value="MFS_dom"/>
</dbReference>
<protein>
    <recommendedName>
        <fullName evidence="8">Major facilitator superfamily (MFS) profile domain-containing protein</fullName>
    </recommendedName>
</protein>
<evidence type="ECO:0000313" key="10">
    <source>
        <dbReference type="Proteomes" id="UP000094224"/>
    </source>
</evidence>
<feature type="transmembrane region" description="Helical" evidence="7">
    <location>
        <begin position="131"/>
        <end position="151"/>
    </location>
</feature>
<comment type="subcellular location">
    <subcellularLocation>
        <location evidence="1">Cell membrane</location>
        <topology evidence="1">Multi-pass membrane protein</topology>
    </subcellularLocation>
</comment>
<evidence type="ECO:0000256" key="5">
    <source>
        <dbReference type="ARBA" id="ARBA00022989"/>
    </source>
</evidence>
<evidence type="ECO:0000259" key="8">
    <source>
        <dbReference type="PROSITE" id="PS50850"/>
    </source>
</evidence>
<feature type="transmembrane region" description="Helical" evidence="7">
    <location>
        <begin position="358"/>
        <end position="379"/>
    </location>
</feature>
<comment type="caution">
    <text evidence="9">The sequence shown here is derived from an EMBL/GenBank/DDBJ whole genome shotgun (WGS) entry which is preliminary data.</text>
</comment>
<organism evidence="9 10">
    <name type="scientific">Mycobacterium sherrisii</name>
    <dbReference type="NCBI Taxonomy" id="243061"/>
    <lineage>
        <taxon>Bacteria</taxon>
        <taxon>Bacillati</taxon>
        <taxon>Actinomycetota</taxon>
        <taxon>Actinomycetes</taxon>
        <taxon>Mycobacteriales</taxon>
        <taxon>Mycobacteriaceae</taxon>
        <taxon>Mycobacterium</taxon>
        <taxon>Mycobacterium simiae complex</taxon>
    </lineage>
</organism>
<dbReference type="InterPro" id="IPR011701">
    <property type="entry name" value="MFS"/>
</dbReference>
<dbReference type="PROSITE" id="PS50850">
    <property type="entry name" value="MFS"/>
    <property type="match status" value="1"/>
</dbReference>
<keyword evidence="2" id="KW-0813">Transport</keyword>
<dbReference type="AlphaFoldDB" id="A0A1E3SQX4"/>
<dbReference type="InterPro" id="IPR036259">
    <property type="entry name" value="MFS_trans_sf"/>
</dbReference>
<feature type="transmembrane region" description="Helical" evidence="7">
    <location>
        <begin position="92"/>
        <end position="110"/>
    </location>
</feature>
<dbReference type="GO" id="GO:0005886">
    <property type="term" value="C:plasma membrane"/>
    <property type="evidence" value="ECO:0007669"/>
    <property type="project" value="UniProtKB-SubCell"/>
</dbReference>